<evidence type="ECO:0000313" key="10">
    <source>
        <dbReference type="EMBL" id="UXC17031.1"/>
    </source>
</evidence>
<dbReference type="InterPro" id="IPR000515">
    <property type="entry name" value="MetI-like"/>
</dbReference>
<dbReference type="CDD" id="cd06261">
    <property type="entry name" value="TM_PBP2"/>
    <property type="match status" value="1"/>
</dbReference>
<evidence type="ECO:0000256" key="3">
    <source>
        <dbReference type="ARBA" id="ARBA00022475"/>
    </source>
</evidence>
<feature type="transmembrane region" description="Helical" evidence="7">
    <location>
        <begin position="241"/>
        <end position="263"/>
    </location>
</feature>
<keyword evidence="6 7" id="KW-0472">Membrane</keyword>
<keyword evidence="3" id="KW-1003">Cell membrane</keyword>
<proteinExistence type="inferred from homology"/>
<evidence type="ECO:0000256" key="1">
    <source>
        <dbReference type="ARBA" id="ARBA00004651"/>
    </source>
</evidence>
<dbReference type="SUPFAM" id="SSF161098">
    <property type="entry name" value="MetI-like"/>
    <property type="match status" value="1"/>
</dbReference>
<evidence type="ECO:0000256" key="6">
    <source>
        <dbReference type="ARBA" id="ARBA00023136"/>
    </source>
</evidence>
<dbReference type="PROSITE" id="PS50928">
    <property type="entry name" value="ABC_TM1"/>
    <property type="match status" value="1"/>
</dbReference>
<feature type="transmembrane region" description="Helical" evidence="7">
    <location>
        <begin position="300"/>
        <end position="322"/>
    </location>
</feature>
<dbReference type="InterPro" id="IPR035906">
    <property type="entry name" value="MetI-like_sf"/>
</dbReference>
<gene>
    <name evidence="10" type="ORF">N4T19_15075</name>
</gene>
<feature type="transmembrane region" description="Helical" evidence="7">
    <location>
        <begin position="116"/>
        <end position="135"/>
    </location>
</feature>
<feature type="transmembrane region" description="Helical" evidence="7">
    <location>
        <begin position="196"/>
        <end position="220"/>
    </location>
</feature>
<dbReference type="RefSeq" id="WP_260718446.1">
    <property type="nucleotide sequence ID" value="NZ_CP104377.1"/>
</dbReference>
<dbReference type="PANTHER" id="PTHR43005:SF2">
    <property type="entry name" value="INTEGRAL MEMBRANE SUGAR TRANSPORT PROTEIN"/>
    <property type="match status" value="1"/>
</dbReference>
<keyword evidence="2 7" id="KW-0813">Transport</keyword>
<dbReference type="Proteomes" id="UP001058290">
    <property type="component" value="Chromosome"/>
</dbReference>
<dbReference type="Pfam" id="PF00528">
    <property type="entry name" value="BPD_transp_1"/>
    <property type="match status" value="1"/>
</dbReference>
<name>A0ABY5ZU80_9BURK</name>
<feature type="domain" description="ABC transmembrane type-1" evidence="9">
    <location>
        <begin position="110"/>
        <end position="322"/>
    </location>
</feature>
<evidence type="ECO:0000256" key="4">
    <source>
        <dbReference type="ARBA" id="ARBA00022692"/>
    </source>
</evidence>
<evidence type="ECO:0000313" key="11">
    <source>
        <dbReference type="Proteomes" id="UP001058290"/>
    </source>
</evidence>
<evidence type="ECO:0000256" key="2">
    <source>
        <dbReference type="ARBA" id="ARBA00022448"/>
    </source>
</evidence>
<sequence length="335" mass="36681">MPPTASLAPQALDTGPARPLPSQARGKPAAAAASRNWQRNWQRESARAYGLGLAPALVVLAAITLLPLVTLVVVSLTPLSLTDPAATFHFEQPAGNYAQLLQDQRFVDSLWVQAKLSSVSVLLQLIVGLGLALLLHSSSRVVAGLRTFFLIPMVLPPIVVALVWKIIYTPDISPMHALLEQWGWPLRSLIANPDTALWAIVAADVWQWFPFTMLMVLAQLQMVPRDPVDAARIDGANRWQVFVYIVLPYLQRTLVVCALFRLIDSFKAFPLLYVLTNGGPGTVTEVTNFYGFIQAFNFSYWGYGSAIAVVMLAIIFVLSALVSRLGRAKGDAHAR</sequence>
<evidence type="ECO:0000256" key="8">
    <source>
        <dbReference type="SAM" id="MobiDB-lite"/>
    </source>
</evidence>
<accession>A0ABY5ZU80</accession>
<keyword evidence="4 7" id="KW-0812">Transmembrane</keyword>
<dbReference type="EMBL" id="CP104377">
    <property type="protein sequence ID" value="UXC17031.1"/>
    <property type="molecule type" value="Genomic_DNA"/>
</dbReference>
<feature type="transmembrane region" description="Helical" evidence="7">
    <location>
        <begin position="147"/>
        <end position="167"/>
    </location>
</feature>
<keyword evidence="11" id="KW-1185">Reference proteome</keyword>
<evidence type="ECO:0000256" key="7">
    <source>
        <dbReference type="RuleBase" id="RU363032"/>
    </source>
</evidence>
<reference evidence="10" key="1">
    <citation type="submission" date="2022-09" db="EMBL/GenBank/DDBJ databases">
        <title>Bacterial diversity in gut of crayfish and pufferfish.</title>
        <authorList>
            <person name="Huang Y."/>
        </authorList>
    </citation>
    <scope>NUCLEOTIDE SEQUENCE</scope>
    <source>
        <strain evidence="10">PR12</strain>
    </source>
</reference>
<comment type="subcellular location">
    <subcellularLocation>
        <location evidence="1 7">Cell membrane</location>
        <topology evidence="1 7">Multi-pass membrane protein</topology>
    </subcellularLocation>
</comment>
<comment type="similarity">
    <text evidence="7">Belongs to the binding-protein-dependent transport system permease family.</text>
</comment>
<dbReference type="PANTHER" id="PTHR43005">
    <property type="entry name" value="BLR7065 PROTEIN"/>
    <property type="match status" value="1"/>
</dbReference>
<dbReference type="Gene3D" id="1.10.3720.10">
    <property type="entry name" value="MetI-like"/>
    <property type="match status" value="1"/>
</dbReference>
<evidence type="ECO:0000256" key="5">
    <source>
        <dbReference type="ARBA" id="ARBA00022989"/>
    </source>
</evidence>
<protein>
    <submittedName>
        <fullName evidence="10">Sugar ABC transporter permease</fullName>
    </submittedName>
</protein>
<organism evidence="10 11">
    <name type="scientific">Comamonas squillarum</name>
    <dbReference type="NCBI Taxonomy" id="2977320"/>
    <lineage>
        <taxon>Bacteria</taxon>
        <taxon>Pseudomonadati</taxon>
        <taxon>Pseudomonadota</taxon>
        <taxon>Betaproteobacteria</taxon>
        <taxon>Burkholderiales</taxon>
        <taxon>Comamonadaceae</taxon>
        <taxon>Comamonas</taxon>
    </lineage>
</organism>
<keyword evidence="5 7" id="KW-1133">Transmembrane helix</keyword>
<feature type="region of interest" description="Disordered" evidence="8">
    <location>
        <begin position="1"/>
        <end position="27"/>
    </location>
</feature>
<feature type="transmembrane region" description="Helical" evidence="7">
    <location>
        <begin position="48"/>
        <end position="74"/>
    </location>
</feature>
<evidence type="ECO:0000259" key="9">
    <source>
        <dbReference type="PROSITE" id="PS50928"/>
    </source>
</evidence>